<keyword evidence="10" id="KW-1185">Reference proteome</keyword>
<dbReference type="PANTHER" id="PTHR42829:SF2">
    <property type="entry name" value="NADH-UBIQUINONE OXIDOREDUCTASE CHAIN 5"/>
    <property type="match status" value="1"/>
</dbReference>
<feature type="transmembrane region" description="Helical" evidence="6">
    <location>
        <begin position="297"/>
        <end position="318"/>
    </location>
</feature>
<feature type="transmembrane region" description="Helical" evidence="6">
    <location>
        <begin position="205"/>
        <end position="229"/>
    </location>
</feature>
<gene>
    <name evidence="9" type="ORF">GCM10009740_05390</name>
</gene>
<evidence type="ECO:0000313" key="9">
    <source>
        <dbReference type="EMBL" id="GAA2020035.1"/>
    </source>
</evidence>
<comment type="caution">
    <text evidence="9">The sequence shown here is derived from an EMBL/GenBank/DDBJ whole genome shotgun (WGS) entry which is preliminary data.</text>
</comment>
<feature type="transmembrane region" description="Helical" evidence="6">
    <location>
        <begin position="485"/>
        <end position="508"/>
    </location>
</feature>
<evidence type="ECO:0000256" key="4">
    <source>
        <dbReference type="ARBA" id="ARBA00023136"/>
    </source>
</evidence>
<keyword evidence="2 5" id="KW-0812">Transmembrane</keyword>
<dbReference type="Pfam" id="PF00361">
    <property type="entry name" value="Proton_antipo_M"/>
    <property type="match status" value="1"/>
</dbReference>
<evidence type="ECO:0000256" key="1">
    <source>
        <dbReference type="ARBA" id="ARBA00004127"/>
    </source>
</evidence>
<feature type="domain" description="NADH:quinone oxidoreductase/Mrp antiporter transmembrane" evidence="7">
    <location>
        <begin position="128"/>
        <end position="401"/>
    </location>
</feature>
<feature type="transmembrane region" description="Helical" evidence="6">
    <location>
        <begin position="241"/>
        <end position="260"/>
    </location>
</feature>
<evidence type="ECO:0000256" key="5">
    <source>
        <dbReference type="RuleBase" id="RU000320"/>
    </source>
</evidence>
<comment type="subcellular location">
    <subcellularLocation>
        <location evidence="1">Endomembrane system</location>
        <topology evidence="1">Multi-pass membrane protein</topology>
    </subcellularLocation>
    <subcellularLocation>
        <location evidence="5">Membrane</location>
        <topology evidence="5">Multi-pass membrane protein</topology>
    </subcellularLocation>
</comment>
<feature type="transmembrane region" description="Helical" evidence="6">
    <location>
        <begin position="6"/>
        <end position="23"/>
    </location>
</feature>
<dbReference type="Pfam" id="PF00662">
    <property type="entry name" value="Proton_antipo_N"/>
    <property type="match status" value="1"/>
</dbReference>
<evidence type="ECO:0000259" key="8">
    <source>
        <dbReference type="Pfam" id="PF00662"/>
    </source>
</evidence>
<evidence type="ECO:0000259" key="7">
    <source>
        <dbReference type="Pfam" id="PF00361"/>
    </source>
</evidence>
<name>A0ABN2TSN6_9MICO</name>
<feature type="transmembrane region" description="Helical" evidence="6">
    <location>
        <begin position="79"/>
        <end position="101"/>
    </location>
</feature>
<keyword evidence="4 6" id="KW-0472">Membrane</keyword>
<feature type="transmembrane region" description="Helical" evidence="6">
    <location>
        <begin position="514"/>
        <end position="536"/>
    </location>
</feature>
<feature type="transmembrane region" description="Helical" evidence="6">
    <location>
        <begin position="30"/>
        <end position="50"/>
    </location>
</feature>
<feature type="transmembrane region" description="Helical" evidence="6">
    <location>
        <begin position="410"/>
        <end position="428"/>
    </location>
</feature>
<keyword evidence="3 6" id="KW-1133">Transmembrane helix</keyword>
<dbReference type="EMBL" id="BAAANB010000001">
    <property type="protein sequence ID" value="GAA2020035.1"/>
    <property type="molecule type" value="Genomic_DNA"/>
</dbReference>
<dbReference type="PRINTS" id="PR01434">
    <property type="entry name" value="NADHDHGNASE5"/>
</dbReference>
<feature type="transmembrane region" description="Helical" evidence="6">
    <location>
        <begin position="338"/>
        <end position="358"/>
    </location>
</feature>
<dbReference type="Proteomes" id="UP001501285">
    <property type="component" value="Unassembled WGS sequence"/>
</dbReference>
<reference evidence="9 10" key="1">
    <citation type="journal article" date="2019" name="Int. J. Syst. Evol. Microbiol.">
        <title>The Global Catalogue of Microorganisms (GCM) 10K type strain sequencing project: providing services to taxonomists for standard genome sequencing and annotation.</title>
        <authorList>
            <consortium name="The Broad Institute Genomics Platform"/>
            <consortium name="The Broad Institute Genome Sequencing Center for Infectious Disease"/>
            <person name="Wu L."/>
            <person name="Ma J."/>
        </authorList>
    </citation>
    <scope>NUCLEOTIDE SEQUENCE [LARGE SCALE GENOMIC DNA]</scope>
    <source>
        <strain evidence="9 10">JCM 14283</strain>
    </source>
</reference>
<evidence type="ECO:0008006" key="11">
    <source>
        <dbReference type="Google" id="ProtNLM"/>
    </source>
</evidence>
<evidence type="ECO:0000256" key="6">
    <source>
        <dbReference type="SAM" id="Phobius"/>
    </source>
</evidence>
<sequence length="639" mass="66061">MSWVVRAIVALPAIAALAGLLTRRQRALSAAVAVAASAVVTLLALVEWIIPARTADIGTLGRLPLGDLSVPLRLLSDRLSGLSAFVVAVVVLAIHVFTTWYLRDDPRYARFAATVSLFASGMLLVVQSGDLVLTLVGWEVMGWCSWLLIGHDSERHAARRAAYKAFLVTRVADIGMVVGIVSLSVRARSTDLMTVLSAPGNHTLLTIGLVGVVIGVAGKSGLVPFHDWLPDAMEGPTPASALIHAATMVAAGTYVIARLFPLYAEHDGARTLLAVLTAVTMVYAALLALAQTDLKRMLAYSTLSQVAIMLSALAAAPAELGPGAGVGHLIAHAFFKALLFLGAGWLSVLAGATAIVALRGRLRPTGALRWSMGIGLAALAGVPPLVGFFSKDTVIDAALEGATSGGGPRTWLVVVALFVTVVLTAAYCTRAWLLLDTPVAAAGASGQPQSQPAVVAEEEVAVVTSTDSADDAEVERVHAHGHPTITLSAALVVSVLAALTVVGVLFLLSLRGAVHVGILSTLLSVLLIAGAAYAVWSLSDRGRVDAAERIPAPVRDSAVRGFGADTAYVAFGRAVTATARLVVALDRDVVDAYPRAAAVVARAAGRAGERGHRAVPSLSVLSLLVGAVLVAILGVTAWR</sequence>
<evidence type="ECO:0000313" key="10">
    <source>
        <dbReference type="Proteomes" id="UP001501285"/>
    </source>
</evidence>
<protein>
    <recommendedName>
        <fullName evidence="11">NADH-quinone oxidoreductase subunit L</fullName>
    </recommendedName>
</protein>
<feature type="domain" description="NADH-Ubiquinone oxidoreductase (complex I) chain 5 N-terminal" evidence="8">
    <location>
        <begin position="64"/>
        <end position="111"/>
    </location>
</feature>
<dbReference type="InterPro" id="IPR001750">
    <property type="entry name" value="ND/Mrp_TM"/>
</dbReference>
<organism evidence="9 10">
    <name type="scientific">Terrabacter terrae</name>
    <dbReference type="NCBI Taxonomy" id="318434"/>
    <lineage>
        <taxon>Bacteria</taxon>
        <taxon>Bacillati</taxon>
        <taxon>Actinomycetota</taxon>
        <taxon>Actinomycetes</taxon>
        <taxon>Micrococcales</taxon>
        <taxon>Intrasporangiaceae</taxon>
        <taxon>Terrabacter</taxon>
    </lineage>
</organism>
<accession>A0ABN2TSN6</accession>
<feature type="transmembrane region" description="Helical" evidence="6">
    <location>
        <begin position="618"/>
        <end position="638"/>
    </location>
</feature>
<feature type="transmembrane region" description="Helical" evidence="6">
    <location>
        <begin position="161"/>
        <end position="185"/>
    </location>
</feature>
<dbReference type="PANTHER" id="PTHR42829">
    <property type="entry name" value="NADH-UBIQUINONE OXIDOREDUCTASE CHAIN 5"/>
    <property type="match status" value="1"/>
</dbReference>
<proteinExistence type="predicted"/>
<evidence type="ECO:0000256" key="2">
    <source>
        <dbReference type="ARBA" id="ARBA00022692"/>
    </source>
</evidence>
<evidence type="ECO:0000256" key="3">
    <source>
        <dbReference type="ARBA" id="ARBA00022989"/>
    </source>
</evidence>
<dbReference type="InterPro" id="IPR001516">
    <property type="entry name" value="Proton_antipo_N"/>
</dbReference>
<dbReference type="RefSeq" id="WP_343987099.1">
    <property type="nucleotide sequence ID" value="NZ_BAAANB010000001.1"/>
</dbReference>
<feature type="transmembrane region" description="Helical" evidence="6">
    <location>
        <begin position="370"/>
        <end position="390"/>
    </location>
</feature>
<feature type="transmembrane region" description="Helical" evidence="6">
    <location>
        <begin position="272"/>
        <end position="290"/>
    </location>
</feature>
<dbReference type="InterPro" id="IPR003945">
    <property type="entry name" value="NU5C-like"/>
</dbReference>